<comment type="caution">
    <text evidence="6">The sequence shown here is derived from an EMBL/GenBank/DDBJ whole genome shotgun (WGS) entry which is preliminary data.</text>
</comment>
<organism evidence="6 7">
    <name type="scientific">Polypedilum vanderplanki</name>
    <name type="common">Sleeping chironomid midge</name>
    <dbReference type="NCBI Taxonomy" id="319348"/>
    <lineage>
        <taxon>Eukaryota</taxon>
        <taxon>Metazoa</taxon>
        <taxon>Ecdysozoa</taxon>
        <taxon>Arthropoda</taxon>
        <taxon>Hexapoda</taxon>
        <taxon>Insecta</taxon>
        <taxon>Pterygota</taxon>
        <taxon>Neoptera</taxon>
        <taxon>Endopterygota</taxon>
        <taxon>Diptera</taxon>
        <taxon>Nematocera</taxon>
        <taxon>Chironomoidea</taxon>
        <taxon>Chironomidae</taxon>
        <taxon>Chironominae</taxon>
        <taxon>Polypedilum</taxon>
        <taxon>Polypedilum</taxon>
    </lineage>
</organism>
<dbReference type="AlphaFoldDB" id="A0A9J6BA59"/>
<dbReference type="InterPro" id="IPR009003">
    <property type="entry name" value="Peptidase_S1_PA"/>
</dbReference>
<proteinExistence type="inferred from homology"/>
<dbReference type="InterPro" id="IPR018114">
    <property type="entry name" value="TRYPSIN_HIS"/>
</dbReference>
<feature type="chain" id="PRO_5039948783" description="Peptidase S1 domain-containing protein" evidence="4">
    <location>
        <begin position="21"/>
        <end position="280"/>
    </location>
</feature>
<dbReference type="InterPro" id="IPR001254">
    <property type="entry name" value="Trypsin_dom"/>
</dbReference>
<dbReference type="PROSITE" id="PS00134">
    <property type="entry name" value="TRYPSIN_HIS"/>
    <property type="match status" value="1"/>
</dbReference>
<dbReference type="PRINTS" id="PR00722">
    <property type="entry name" value="CHYMOTRYPSIN"/>
</dbReference>
<dbReference type="SMART" id="SM00020">
    <property type="entry name" value="Tryp_SPc"/>
    <property type="match status" value="1"/>
</dbReference>
<dbReference type="Proteomes" id="UP001107558">
    <property type="component" value="Chromosome 4"/>
</dbReference>
<dbReference type="Pfam" id="PF00089">
    <property type="entry name" value="Trypsin"/>
    <property type="match status" value="1"/>
</dbReference>
<sequence>MKRFLAILLIFGLAINYSCSAATTFIVGGKYAENGQFPYMVSLGNVNFPGSHGCGGGILNQRWILSAAHCFIQTPPNVVIARVGNVERMKGVTYKIIKIVQHPRFIRNIPPVYVSNWHDIAVIKTDVPIVYNEFVQPIAIGHRHIIGNIQATVAGFGAFDPSIDLNFPLEDLVMADRLKYIETQIITFNDCSRRANIFNTINPFYLNLFVHPTSHICTLQPRGIGVCFGDSGSMLIANGVVVGVTASGIRLCAQAHAAPDIFARVSTYAVWVENEIQDLN</sequence>
<dbReference type="PROSITE" id="PS50240">
    <property type="entry name" value="TRYPSIN_DOM"/>
    <property type="match status" value="1"/>
</dbReference>
<dbReference type="FunFam" id="2.40.10.10:FF:000068">
    <property type="entry name" value="transmembrane protease serine 2"/>
    <property type="match status" value="1"/>
</dbReference>
<feature type="domain" description="Peptidase S1" evidence="5">
    <location>
        <begin position="26"/>
        <end position="277"/>
    </location>
</feature>
<evidence type="ECO:0000259" key="5">
    <source>
        <dbReference type="PROSITE" id="PS50240"/>
    </source>
</evidence>
<evidence type="ECO:0000256" key="3">
    <source>
        <dbReference type="ARBA" id="ARBA00024195"/>
    </source>
</evidence>
<keyword evidence="7" id="KW-1185">Reference proteome</keyword>
<dbReference type="GO" id="GO:0004252">
    <property type="term" value="F:serine-type endopeptidase activity"/>
    <property type="evidence" value="ECO:0007669"/>
    <property type="project" value="InterPro"/>
</dbReference>
<dbReference type="OrthoDB" id="7788675at2759"/>
<dbReference type="InterPro" id="IPR051487">
    <property type="entry name" value="Ser/Thr_Proteases_Immune/Dev"/>
</dbReference>
<keyword evidence="2" id="KW-0325">Glycoprotein</keyword>
<dbReference type="GO" id="GO:0006508">
    <property type="term" value="P:proteolysis"/>
    <property type="evidence" value="ECO:0007669"/>
    <property type="project" value="InterPro"/>
</dbReference>
<evidence type="ECO:0000256" key="2">
    <source>
        <dbReference type="ARBA" id="ARBA00023180"/>
    </source>
</evidence>
<accession>A0A9J6BA59</accession>
<dbReference type="PANTHER" id="PTHR24256">
    <property type="entry name" value="TRYPTASE-RELATED"/>
    <property type="match status" value="1"/>
</dbReference>
<dbReference type="InterPro" id="IPR001314">
    <property type="entry name" value="Peptidase_S1A"/>
</dbReference>
<protein>
    <recommendedName>
        <fullName evidence="5">Peptidase S1 domain-containing protein</fullName>
    </recommendedName>
</protein>
<dbReference type="Gene3D" id="2.40.10.10">
    <property type="entry name" value="Trypsin-like serine proteases"/>
    <property type="match status" value="1"/>
</dbReference>
<evidence type="ECO:0000313" key="6">
    <source>
        <dbReference type="EMBL" id="KAG5666502.1"/>
    </source>
</evidence>
<evidence type="ECO:0000256" key="1">
    <source>
        <dbReference type="ARBA" id="ARBA00023157"/>
    </source>
</evidence>
<reference evidence="6" key="1">
    <citation type="submission" date="2021-03" db="EMBL/GenBank/DDBJ databases">
        <title>Chromosome level genome of the anhydrobiotic midge Polypedilum vanderplanki.</title>
        <authorList>
            <person name="Yoshida Y."/>
            <person name="Kikawada T."/>
            <person name="Gusev O."/>
        </authorList>
    </citation>
    <scope>NUCLEOTIDE SEQUENCE</scope>
    <source>
        <strain evidence="6">NIAS01</strain>
        <tissue evidence="6">Whole body or cell culture</tissue>
    </source>
</reference>
<dbReference type="EMBL" id="JADBJN010000004">
    <property type="protein sequence ID" value="KAG5666502.1"/>
    <property type="molecule type" value="Genomic_DNA"/>
</dbReference>
<gene>
    <name evidence="6" type="ORF">PVAND_014526</name>
</gene>
<evidence type="ECO:0000313" key="7">
    <source>
        <dbReference type="Proteomes" id="UP001107558"/>
    </source>
</evidence>
<comment type="similarity">
    <text evidence="3">Belongs to the peptidase S1 family. CLIP subfamily.</text>
</comment>
<name>A0A9J6BA59_POLVA</name>
<feature type="signal peptide" evidence="4">
    <location>
        <begin position="1"/>
        <end position="20"/>
    </location>
</feature>
<evidence type="ECO:0000256" key="4">
    <source>
        <dbReference type="SAM" id="SignalP"/>
    </source>
</evidence>
<dbReference type="SUPFAM" id="SSF50494">
    <property type="entry name" value="Trypsin-like serine proteases"/>
    <property type="match status" value="1"/>
</dbReference>
<keyword evidence="1" id="KW-1015">Disulfide bond</keyword>
<dbReference type="InterPro" id="IPR043504">
    <property type="entry name" value="Peptidase_S1_PA_chymotrypsin"/>
</dbReference>
<keyword evidence="4" id="KW-0732">Signal</keyword>
<dbReference type="CDD" id="cd00190">
    <property type="entry name" value="Tryp_SPc"/>
    <property type="match status" value="1"/>
</dbReference>